<feature type="compositionally biased region" description="Basic and acidic residues" evidence="1">
    <location>
        <begin position="8"/>
        <end position="19"/>
    </location>
</feature>
<dbReference type="Proteomes" id="UP000215914">
    <property type="component" value="Chromosome 4"/>
</dbReference>
<keyword evidence="3" id="KW-1185">Reference proteome</keyword>
<feature type="region of interest" description="Disordered" evidence="1">
    <location>
        <begin position="1"/>
        <end position="56"/>
    </location>
</feature>
<accession>A0A251UWQ0</accession>
<sequence>MVSPAPRDGGHSTGHDTRQPSRHATGILYRNGRRSSSKKNRTHEKEASAHCFVINF</sequence>
<reference evidence="3" key="1">
    <citation type="journal article" date="2017" name="Nature">
        <title>The sunflower genome provides insights into oil metabolism, flowering and Asterid evolution.</title>
        <authorList>
            <person name="Badouin H."/>
            <person name="Gouzy J."/>
            <person name="Grassa C.J."/>
            <person name="Murat F."/>
            <person name="Staton S.E."/>
            <person name="Cottret L."/>
            <person name="Lelandais-Briere C."/>
            <person name="Owens G.L."/>
            <person name="Carrere S."/>
            <person name="Mayjonade B."/>
            <person name="Legrand L."/>
            <person name="Gill N."/>
            <person name="Kane N.C."/>
            <person name="Bowers J.E."/>
            <person name="Hubner S."/>
            <person name="Bellec A."/>
            <person name="Berard A."/>
            <person name="Berges H."/>
            <person name="Blanchet N."/>
            <person name="Boniface M.C."/>
            <person name="Brunel D."/>
            <person name="Catrice O."/>
            <person name="Chaidir N."/>
            <person name="Claudel C."/>
            <person name="Donnadieu C."/>
            <person name="Faraut T."/>
            <person name="Fievet G."/>
            <person name="Helmstetter N."/>
            <person name="King M."/>
            <person name="Knapp S.J."/>
            <person name="Lai Z."/>
            <person name="Le Paslier M.C."/>
            <person name="Lippi Y."/>
            <person name="Lorenzon L."/>
            <person name="Mandel J.R."/>
            <person name="Marage G."/>
            <person name="Marchand G."/>
            <person name="Marquand E."/>
            <person name="Bret-Mestries E."/>
            <person name="Morien E."/>
            <person name="Nambeesan S."/>
            <person name="Nguyen T."/>
            <person name="Pegot-Espagnet P."/>
            <person name="Pouilly N."/>
            <person name="Raftis F."/>
            <person name="Sallet E."/>
            <person name="Schiex T."/>
            <person name="Thomas J."/>
            <person name="Vandecasteele C."/>
            <person name="Vares D."/>
            <person name="Vear F."/>
            <person name="Vautrin S."/>
            <person name="Crespi M."/>
            <person name="Mangin B."/>
            <person name="Burke J.M."/>
            <person name="Salse J."/>
            <person name="Munos S."/>
            <person name="Vincourt P."/>
            <person name="Rieseberg L.H."/>
            <person name="Langlade N.B."/>
        </authorList>
    </citation>
    <scope>NUCLEOTIDE SEQUENCE [LARGE SCALE GENOMIC DNA]</scope>
    <source>
        <strain evidence="3">cv. SF193</strain>
    </source>
</reference>
<dbReference type="EMBL" id="CM007893">
    <property type="protein sequence ID" value="OTG27800.1"/>
    <property type="molecule type" value="Genomic_DNA"/>
</dbReference>
<evidence type="ECO:0000313" key="3">
    <source>
        <dbReference type="Proteomes" id="UP000215914"/>
    </source>
</evidence>
<feature type="compositionally biased region" description="Basic residues" evidence="1">
    <location>
        <begin position="31"/>
        <end position="42"/>
    </location>
</feature>
<name>A0A251UWQ0_HELAN</name>
<dbReference type="InParanoid" id="A0A251UWQ0"/>
<evidence type="ECO:0000313" key="2">
    <source>
        <dbReference type="EMBL" id="OTG27800.1"/>
    </source>
</evidence>
<organism evidence="2 3">
    <name type="scientific">Helianthus annuus</name>
    <name type="common">Common sunflower</name>
    <dbReference type="NCBI Taxonomy" id="4232"/>
    <lineage>
        <taxon>Eukaryota</taxon>
        <taxon>Viridiplantae</taxon>
        <taxon>Streptophyta</taxon>
        <taxon>Embryophyta</taxon>
        <taxon>Tracheophyta</taxon>
        <taxon>Spermatophyta</taxon>
        <taxon>Magnoliopsida</taxon>
        <taxon>eudicotyledons</taxon>
        <taxon>Gunneridae</taxon>
        <taxon>Pentapetalae</taxon>
        <taxon>asterids</taxon>
        <taxon>campanulids</taxon>
        <taxon>Asterales</taxon>
        <taxon>Asteraceae</taxon>
        <taxon>Asteroideae</taxon>
        <taxon>Heliantheae alliance</taxon>
        <taxon>Heliantheae</taxon>
        <taxon>Helianthus</taxon>
    </lineage>
</organism>
<gene>
    <name evidence="2" type="ORF">HannXRQ_Chr04g0104001</name>
</gene>
<dbReference type="AlphaFoldDB" id="A0A251UWQ0"/>
<proteinExistence type="predicted"/>
<evidence type="ECO:0000256" key="1">
    <source>
        <dbReference type="SAM" id="MobiDB-lite"/>
    </source>
</evidence>
<protein>
    <submittedName>
        <fullName evidence="2">Uncharacterized protein</fullName>
    </submittedName>
</protein>